<dbReference type="Proteomes" id="UP000198967">
    <property type="component" value="Unassembled WGS sequence"/>
</dbReference>
<evidence type="ECO:0000313" key="5">
    <source>
        <dbReference type="Proteomes" id="UP000198967"/>
    </source>
</evidence>
<reference evidence="4 5" key="1">
    <citation type="submission" date="2016-10" db="EMBL/GenBank/DDBJ databases">
        <authorList>
            <person name="de Groot N.N."/>
        </authorList>
    </citation>
    <scope>NUCLEOTIDE SEQUENCE [LARGE SCALE GENOMIC DNA]</scope>
    <source>
        <strain evidence="4 5">CGMCC 4.3143</strain>
    </source>
</reference>
<organism evidence="4 5">
    <name type="scientific">Pseudonocardia oroxyli</name>
    <dbReference type="NCBI Taxonomy" id="366584"/>
    <lineage>
        <taxon>Bacteria</taxon>
        <taxon>Bacillati</taxon>
        <taxon>Actinomycetota</taxon>
        <taxon>Actinomycetes</taxon>
        <taxon>Pseudonocardiales</taxon>
        <taxon>Pseudonocardiaceae</taxon>
        <taxon>Pseudonocardia</taxon>
    </lineage>
</organism>
<dbReference type="InterPro" id="IPR002938">
    <property type="entry name" value="FAD-bd"/>
</dbReference>
<dbReference type="Gene3D" id="3.50.50.60">
    <property type="entry name" value="FAD/NAD(P)-binding domain"/>
    <property type="match status" value="1"/>
</dbReference>
<keyword evidence="2" id="KW-0520">NAD</keyword>
<name>A0A1G7TVC8_PSEOR</name>
<evidence type="ECO:0000256" key="1">
    <source>
        <dbReference type="ARBA" id="ARBA00023002"/>
    </source>
</evidence>
<dbReference type="InterPro" id="IPR050631">
    <property type="entry name" value="PheA/TfdB_FAD_monoxygenase"/>
</dbReference>
<feature type="domain" description="FAD-binding" evidence="3">
    <location>
        <begin position="2"/>
        <end position="343"/>
    </location>
</feature>
<keyword evidence="5" id="KW-1185">Reference proteome</keyword>
<accession>A0A1G7TVC8</accession>
<dbReference type="GO" id="GO:0016491">
    <property type="term" value="F:oxidoreductase activity"/>
    <property type="evidence" value="ECO:0007669"/>
    <property type="project" value="UniProtKB-KW"/>
</dbReference>
<proteinExistence type="predicted"/>
<gene>
    <name evidence="4" type="ORF">SAMN05216377_111149</name>
</gene>
<protein>
    <submittedName>
        <fullName evidence="4">3-(3-hydroxy-phenyl)propionate hydroxylase</fullName>
    </submittedName>
</protein>
<dbReference type="PANTHER" id="PTHR43476">
    <property type="entry name" value="3-(3-HYDROXY-PHENYL)PROPIONATE/3-HYDROXYCINNAMIC ACID HYDROXYLASE"/>
    <property type="match status" value="1"/>
</dbReference>
<dbReference type="Gene3D" id="3.30.70.2450">
    <property type="match status" value="1"/>
</dbReference>
<dbReference type="AlphaFoldDB" id="A0A1G7TVC8"/>
<dbReference type="PRINTS" id="PR00420">
    <property type="entry name" value="RNGMNOXGNASE"/>
</dbReference>
<dbReference type="GO" id="GO:0071949">
    <property type="term" value="F:FAD binding"/>
    <property type="evidence" value="ECO:0007669"/>
    <property type="project" value="InterPro"/>
</dbReference>
<evidence type="ECO:0000313" key="4">
    <source>
        <dbReference type="EMBL" id="SDG39245.1"/>
    </source>
</evidence>
<evidence type="ECO:0000259" key="3">
    <source>
        <dbReference type="Pfam" id="PF01494"/>
    </source>
</evidence>
<sequence>MVGAGPVGLTAALALRALDIPVRLLEADPQDRVRPGSRALYVHRDSLTLLDRMRPGLGTAIARRGIRWAGRRTRYRGHEVFARDHRDGSGAGGHGLPPYACLRQIETEGFLLESCREAGVEFAWSARVETVRSTPDGVEVHAADGRSWSAGYVIAADGARSPVRAAIGRTMVGGRSNSHHVVVDLADDPRVPEPALRTFHYHHPGLGGRHVLVVPFAGGRQVDLQCRPGEDPEEFLDEARLRDWLPQVVDRGYLDRVLWASRYPFLQLVADSFVDEHRRVLLAGEAAHLFAPFGARGMNSGIADADAAASAVALALRATGPERARGAVEDYAAERTAAARHNRDAAGRALRHMRPRSPALRGAQRAAAALSPAVPRLGEWLERAPYGPRTAATAHGTY</sequence>
<dbReference type="Pfam" id="PF01494">
    <property type="entry name" value="FAD_binding_3"/>
    <property type="match status" value="1"/>
</dbReference>
<dbReference type="InterPro" id="IPR036188">
    <property type="entry name" value="FAD/NAD-bd_sf"/>
</dbReference>
<evidence type="ECO:0000256" key="2">
    <source>
        <dbReference type="ARBA" id="ARBA00023027"/>
    </source>
</evidence>
<dbReference type="STRING" id="366584.SAMN05216377_111149"/>
<dbReference type="PANTHER" id="PTHR43476:SF4">
    <property type="entry name" value="BLR0106 PROTEIN"/>
    <property type="match status" value="1"/>
</dbReference>
<keyword evidence="1" id="KW-0560">Oxidoreductase</keyword>
<dbReference type="EMBL" id="FNBE01000011">
    <property type="protein sequence ID" value="SDG39245.1"/>
    <property type="molecule type" value="Genomic_DNA"/>
</dbReference>
<dbReference type="SUPFAM" id="SSF51905">
    <property type="entry name" value="FAD/NAD(P)-binding domain"/>
    <property type="match status" value="1"/>
</dbReference>